<accession>A0AAD5Y3A8</accession>
<name>A0AAD5Y3A8_9FUNG</name>
<organism evidence="1 2">
    <name type="scientific">Boothiomyces macroporosus</name>
    <dbReference type="NCBI Taxonomy" id="261099"/>
    <lineage>
        <taxon>Eukaryota</taxon>
        <taxon>Fungi</taxon>
        <taxon>Fungi incertae sedis</taxon>
        <taxon>Chytridiomycota</taxon>
        <taxon>Chytridiomycota incertae sedis</taxon>
        <taxon>Chytridiomycetes</taxon>
        <taxon>Rhizophydiales</taxon>
        <taxon>Terramycetaceae</taxon>
        <taxon>Boothiomyces</taxon>
    </lineage>
</organism>
<gene>
    <name evidence="1" type="ORF">HK103_005541</name>
</gene>
<reference evidence="1" key="1">
    <citation type="submission" date="2020-05" db="EMBL/GenBank/DDBJ databases">
        <title>Phylogenomic resolution of chytrid fungi.</title>
        <authorList>
            <person name="Stajich J.E."/>
            <person name="Amses K."/>
            <person name="Simmons R."/>
            <person name="Seto K."/>
            <person name="Myers J."/>
            <person name="Bonds A."/>
            <person name="Quandt C.A."/>
            <person name="Barry K."/>
            <person name="Liu P."/>
            <person name="Grigoriev I."/>
            <person name="Longcore J.E."/>
            <person name="James T.Y."/>
        </authorList>
    </citation>
    <scope>NUCLEOTIDE SEQUENCE</scope>
    <source>
        <strain evidence="1">PLAUS21</strain>
    </source>
</reference>
<sequence length="770" mass="88923">MILKGVVKLKENELYFNDTRCIIINPRKEILNHILIKDYQYNGNYLEVTEYSSDFKSLQDPYFFSDSFIGSNKDFIPCADMTFENEPDSTITVENGKINLIGKVVTKSNILKSKGNFIFVLKVLVLTRMKSHDLTITFTNVDDYYFIVLNQFYCFQNLSPSKIKFVSKHKTLIFDDKSALGSTKNIINEDITRLLNYTLNDTIVMNSSIADSINHSDSDELVSYECEITRIICDGVFELDHQYKLFINQKMYLGVGAIVELLNVHFYQEYFVCCLQSTVNIKKFGKMELYNPLKCSFYDYLLTTQLKQQMASLLSLGFGDSGFRSNTHHELLQKIEGYVEMIHKRGKFTPNYDSLVNHEQCNFIRKVELANTMNRSGGYMVCFLDNDLHGNTLVKDQYGSLKSIRRMEKGLVCITDMEFIDEFIDIKSVIYLYKSTKVVLEHPSLDGDQYRFIPLLIPQTVLKYVFTKTREIEKQPVITIEGLLNNQKCFIQMKSNVFECYIEYILHIPKKYIKQFGNEYAISWDDSITYEKTGKSYSKTVYKNYLHLKNHQLANICGKIIDKKLYLNDLVVNIKSDLLLNGYYMYLKNVYIYYDQSGVYGEILSCTEVNLKKELEAEVKKVGYTFMSNLLANGDNGWIICDVVKVLEVKDTLTVAAHDGTMDFIVVFSNSQLKSMTSETDIDRVASTIPTRMELMIYGFATGVSFDTFSPNSTVVEKVEMLKTRTFKTHDNAIMSMLTLKNVKVYCRQYRIIDPVLSCNLILSKSGKIY</sequence>
<protein>
    <submittedName>
        <fullName evidence="1">Uncharacterized protein</fullName>
    </submittedName>
</protein>
<evidence type="ECO:0000313" key="2">
    <source>
        <dbReference type="Proteomes" id="UP001210925"/>
    </source>
</evidence>
<proteinExistence type="predicted"/>
<dbReference type="AlphaFoldDB" id="A0AAD5Y3A8"/>
<keyword evidence="2" id="KW-1185">Reference proteome</keyword>
<dbReference type="EMBL" id="JADGKB010000051">
    <property type="protein sequence ID" value="KAJ3256412.1"/>
    <property type="molecule type" value="Genomic_DNA"/>
</dbReference>
<comment type="caution">
    <text evidence="1">The sequence shown here is derived from an EMBL/GenBank/DDBJ whole genome shotgun (WGS) entry which is preliminary data.</text>
</comment>
<dbReference type="Proteomes" id="UP001210925">
    <property type="component" value="Unassembled WGS sequence"/>
</dbReference>
<evidence type="ECO:0000313" key="1">
    <source>
        <dbReference type="EMBL" id="KAJ3256412.1"/>
    </source>
</evidence>